<dbReference type="PANTHER" id="PTHR31511:SF12">
    <property type="entry name" value="RHO TERMINATION FACTOR N-TERMINAL DOMAIN-CONTAINING PROTEIN"/>
    <property type="match status" value="1"/>
</dbReference>
<dbReference type="Proteomes" id="UP000499080">
    <property type="component" value="Unassembled WGS sequence"/>
</dbReference>
<organism evidence="1 2">
    <name type="scientific">Araneus ventricosus</name>
    <name type="common">Orbweaver spider</name>
    <name type="synonym">Epeira ventricosa</name>
    <dbReference type="NCBI Taxonomy" id="182803"/>
    <lineage>
        <taxon>Eukaryota</taxon>
        <taxon>Metazoa</taxon>
        <taxon>Ecdysozoa</taxon>
        <taxon>Arthropoda</taxon>
        <taxon>Chelicerata</taxon>
        <taxon>Arachnida</taxon>
        <taxon>Araneae</taxon>
        <taxon>Araneomorphae</taxon>
        <taxon>Entelegynae</taxon>
        <taxon>Araneoidea</taxon>
        <taxon>Araneidae</taxon>
        <taxon>Araneus</taxon>
    </lineage>
</organism>
<keyword evidence="2" id="KW-1185">Reference proteome</keyword>
<dbReference type="InterPro" id="IPR012337">
    <property type="entry name" value="RNaseH-like_sf"/>
</dbReference>
<dbReference type="InterPro" id="IPR036397">
    <property type="entry name" value="RNaseH_sf"/>
</dbReference>
<dbReference type="GO" id="GO:0003676">
    <property type="term" value="F:nucleic acid binding"/>
    <property type="evidence" value="ECO:0007669"/>
    <property type="project" value="InterPro"/>
</dbReference>
<evidence type="ECO:0000313" key="1">
    <source>
        <dbReference type="EMBL" id="GBN55832.1"/>
    </source>
</evidence>
<dbReference type="AlphaFoldDB" id="A0A4Y2PXL3"/>
<accession>A0A4Y2PXL3</accession>
<dbReference type="OrthoDB" id="6602337at2759"/>
<dbReference type="Gene3D" id="3.30.420.10">
    <property type="entry name" value="Ribonuclease H-like superfamily/Ribonuclease H"/>
    <property type="match status" value="1"/>
</dbReference>
<proteinExistence type="predicted"/>
<reference evidence="1 2" key="1">
    <citation type="journal article" date="2019" name="Sci. Rep.">
        <title>Orb-weaving spider Araneus ventricosus genome elucidates the spidroin gene catalogue.</title>
        <authorList>
            <person name="Kono N."/>
            <person name="Nakamura H."/>
            <person name="Ohtoshi R."/>
            <person name="Moran D.A.P."/>
            <person name="Shinohara A."/>
            <person name="Yoshida Y."/>
            <person name="Fujiwara M."/>
            <person name="Mori M."/>
            <person name="Tomita M."/>
            <person name="Arakawa K."/>
        </authorList>
    </citation>
    <scope>NUCLEOTIDE SEQUENCE [LARGE SCALE GENOMIC DNA]</scope>
</reference>
<dbReference type="SUPFAM" id="SSF53098">
    <property type="entry name" value="Ribonuclease H-like"/>
    <property type="match status" value="1"/>
</dbReference>
<gene>
    <name evidence="1" type="ORF">AVEN_260632_1</name>
</gene>
<name>A0A4Y2PXL3_ARAVE</name>
<dbReference type="PANTHER" id="PTHR31511">
    <property type="entry name" value="PROTEIN CBG23764"/>
    <property type="match status" value="1"/>
</dbReference>
<protein>
    <recommendedName>
        <fullName evidence="3">DNA-directed DNA polymerase</fullName>
    </recommendedName>
</protein>
<dbReference type="EMBL" id="BGPR01012388">
    <property type="protein sequence ID" value="GBN55832.1"/>
    <property type="molecule type" value="Genomic_DNA"/>
</dbReference>
<evidence type="ECO:0008006" key="3">
    <source>
        <dbReference type="Google" id="ProtNLM"/>
    </source>
</evidence>
<comment type="caution">
    <text evidence="1">The sequence shown here is derived from an EMBL/GenBank/DDBJ whole genome shotgun (WGS) entry which is preliminary data.</text>
</comment>
<sequence length="180" mass="21117">MQEIGKLKDYEISVVPTTMEKYVTFSLSKRYHKFKVSLNFVDSFQFLSTSLEKLVQNLTPDKFNILKENFPHHDISLLLRKGVYPNEYMDSHQKFDEERRPSIDSFESTLTGSGISDEDYRHAQTVWNYFNLKNMGEYHDLYLKCDVLQLADVFENYASIIMVWIVCTSSRHPDLHGKAV</sequence>
<evidence type="ECO:0000313" key="2">
    <source>
        <dbReference type="Proteomes" id="UP000499080"/>
    </source>
</evidence>